<reference evidence="1 2" key="1">
    <citation type="submission" date="2017-04" db="EMBL/GenBank/DDBJ databases">
        <authorList>
            <person name="Afonso C.L."/>
            <person name="Miller P.J."/>
            <person name="Scott M.A."/>
            <person name="Spackman E."/>
            <person name="Goraichik I."/>
            <person name="Dimitrov K.M."/>
            <person name="Suarez D.L."/>
            <person name="Swayne D.E."/>
        </authorList>
    </citation>
    <scope>NUCLEOTIDE SEQUENCE [LARGE SCALE GENOMIC DNA]</scope>
    <source>
        <strain evidence="1 2">DSM 11622</strain>
    </source>
</reference>
<evidence type="ECO:0000313" key="2">
    <source>
        <dbReference type="Proteomes" id="UP000192266"/>
    </source>
</evidence>
<organism evidence="1 2">
    <name type="scientific">Hymenobacter roseosalivarius DSM 11622</name>
    <dbReference type="NCBI Taxonomy" id="645990"/>
    <lineage>
        <taxon>Bacteria</taxon>
        <taxon>Pseudomonadati</taxon>
        <taxon>Bacteroidota</taxon>
        <taxon>Cytophagia</taxon>
        <taxon>Cytophagales</taxon>
        <taxon>Hymenobacteraceae</taxon>
        <taxon>Hymenobacter</taxon>
    </lineage>
</organism>
<protein>
    <submittedName>
        <fullName evidence="1">Uncharacterized protein</fullName>
    </submittedName>
</protein>
<gene>
    <name evidence="1" type="ORF">SAMN00120144_3752</name>
</gene>
<dbReference type="RefSeq" id="WP_159452104.1">
    <property type="nucleotide sequence ID" value="NZ_FWWW01000097.1"/>
</dbReference>
<name>A0A1W1W3Q3_9BACT</name>
<proteinExistence type="predicted"/>
<keyword evidence="2" id="KW-1185">Reference proteome</keyword>
<evidence type="ECO:0000313" key="1">
    <source>
        <dbReference type="EMBL" id="SMC00001.1"/>
    </source>
</evidence>
<dbReference type="EMBL" id="FWWW01000097">
    <property type="protein sequence ID" value="SMC00001.1"/>
    <property type="molecule type" value="Genomic_DNA"/>
</dbReference>
<sequence length="57" mass="6298">MRNNKPGQEIGFATDALKTLYAAAGFQIMRYEELVGVADFSKENHRLVKLVAQKAAS</sequence>
<accession>A0A1W1W3Q3</accession>
<dbReference type="AlphaFoldDB" id="A0A1W1W3Q3"/>
<dbReference type="STRING" id="645990.SAMN00120144_3752"/>
<dbReference type="Proteomes" id="UP000192266">
    <property type="component" value="Unassembled WGS sequence"/>
</dbReference>